<name>A0A565CVK2_9BRAS</name>
<feature type="coiled-coil region" evidence="1">
    <location>
        <begin position="296"/>
        <end position="348"/>
    </location>
</feature>
<sequence length="384" mass="45003">MSSSWGSNSRSSNSSGSDVENPFNVEEEELLQIGTRCSELRKEKDLLRESQSQSVELVRRLELNANSLSESRLEDERRIQTMEKELLNCYQEIDYLRNEVNLRSKEVNYLTEHVLDLELKVNESRKLEEKVNCLMEELCTSKSEQLVLLQELERTETELHLSVFSVEKLEESITSLTLESQCEIESMKLDIVALEQALFDAKKVQGVSIQESDKLREIVEELRLKSHEAQEYAKCLEKQNEELRERFAASERIVEEDFFRSFKERLPSKSEAPVNAEECFLEIVESLEASQDVNLRDKMARKIRQYEDLVKQLKDELKEEKLKAKEEAEDLTQEMAELRYNMTCLLEEEYKRRACIEHASLQRIADLETQIKREKHKSSTCIRN</sequence>
<protein>
    <submittedName>
        <fullName evidence="3">Uncharacterized protein</fullName>
    </submittedName>
</protein>
<keyword evidence="4" id="KW-1185">Reference proteome</keyword>
<dbReference type="PANTHER" id="PTHR36390:SF1">
    <property type="entry name" value="MYOSIN HEAVY CHAIN-LIKE PROTEIN"/>
    <property type="match status" value="1"/>
</dbReference>
<dbReference type="AlphaFoldDB" id="A0A565CVK2"/>
<evidence type="ECO:0000256" key="2">
    <source>
        <dbReference type="SAM" id="MobiDB-lite"/>
    </source>
</evidence>
<gene>
    <name evidence="3" type="ORF">ANE_LOCUS28028</name>
</gene>
<accession>A0A565CVK2</accession>
<reference evidence="3" key="1">
    <citation type="submission" date="2019-07" db="EMBL/GenBank/DDBJ databases">
        <authorList>
            <person name="Dittberner H."/>
        </authorList>
    </citation>
    <scope>NUCLEOTIDE SEQUENCE [LARGE SCALE GENOMIC DNA]</scope>
</reference>
<comment type="caution">
    <text evidence="3">The sequence shown here is derived from an EMBL/GenBank/DDBJ whole genome shotgun (WGS) entry which is preliminary data.</text>
</comment>
<dbReference type="Proteomes" id="UP000489600">
    <property type="component" value="Unassembled WGS sequence"/>
</dbReference>
<organism evidence="3 4">
    <name type="scientific">Arabis nemorensis</name>
    <dbReference type="NCBI Taxonomy" id="586526"/>
    <lineage>
        <taxon>Eukaryota</taxon>
        <taxon>Viridiplantae</taxon>
        <taxon>Streptophyta</taxon>
        <taxon>Embryophyta</taxon>
        <taxon>Tracheophyta</taxon>
        <taxon>Spermatophyta</taxon>
        <taxon>Magnoliopsida</taxon>
        <taxon>eudicotyledons</taxon>
        <taxon>Gunneridae</taxon>
        <taxon>Pentapetalae</taxon>
        <taxon>rosids</taxon>
        <taxon>malvids</taxon>
        <taxon>Brassicales</taxon>
        <taxon>Brassicaceae</taxon>
        <taxon>Arabideae</taxon>
        <taxon>Arabis</taxon>
    </lineage>
</organism>
<dbReference type="EMBL" id="CABITT030000008">
    <property type="protein sequence ID" value="VVB17584.1"/>
    <property type="molecule type" value="Genomic_DNA"/>
</dbReference>
<feature type="coiled-coil region" evidence="1">
    <location>
        <begin position="65"/>
        <end position="137"/>
    </location>
</feature>
<evidence type="ECO:0000313" key="3">
    <source>
        <dbReference type="EMBL" id="VVB17584.1"/>
    </source>
</evidence>
<evidence type="ECO:0000313" key="4">
    <source>
        <dbReference type="Proteomes" id="UP000489600"/>
    </source>
</evidence>
<dbReference type="OrthoDB" id="2020741at2759"/>
<proteinExistence type="predicted"/>
<feature type="compositionally biased region" description="Low complexity" evidence="2">
    <location>
        <begin position="1"/>
        <end position="17"/>
    </location>
</feature>
<dbReference type="PANTHER" id="PTHR36390">
    <property type="entry name" value="MYOSIN HEAVY CHAIN-LIKE PROTEIN"/>
    <property type="match status" value="1"/>
</dbReference>
<keyword evidence="1" id="KW-0175">Coiled coil</keyword>
<evidence type="ECO:0000256" key="1">
    <source>
        <dbReference type="SAM" id="Coils"/>
    </source>
</evidence>
<feature type="coiled-coil region" evidence="1">
    <location>
        <begin position="219"/>
        <end position="253"/>
    </location>
</feature>
<feature type="region of interest" description="Disordered" evidence="2">
    <location>
        <begin position="1"/>
        <end position="25"/>
    </location>
</feature>